<evidence type="ECO:0000313" key="4">
    <source>
        <dbReference type="Proteomes" id="UP000011518"/>
    </source>
</evidence>
<organism evidence="3 4">
    <name type="scientific">Tupaia chinensis</name>
    <name type="common">Chinese tree shrew</name>
    <name type="synonym">Tupaia belangeri chinensis</name>
    <dbReference type="NCBI Taxonomy" id="246437"/>
    <lineage>
        <taxon>Eukaryota</taxon>
        <taxon>Metazoa</taxon>
        <taxon>Chordata</taxon>
        <taxon>Craniata</taxon>
        <taxon>Vertebrata</taxon>
        <taxon>Euteleostomi</taxon>
        <taxon>Mammalia</taxon>
        <taxon>Eutheria</taxon>
        <taxon>Euarchontoglires</taxon>
        <taxon>Scandentia</taxon>
        <taxon>Tupaiidae</taxon>
        <taxon>Tupaia</taxon>
    </lineage>
</organism>
<evidence type="ECO:0000313" key="3">
    <source>
        <dbReference type="EMBL" id="ELW48313.1"/>
    </source>
</evidence>
<dbReference type="FunFam" id="1.10.10.1210:FF:000001">
    <property type="entry name" value="melanoma-associated antigen D1"/>
    <property type="match status" value="1"/>
</dbReference>
<dbReference type="Gene3D" id="1.10.10.1210">
    <property type="entry name" value="MAGE homology domain, winged helix WH2 motif"/>
    <property type="match status" value="1"/>
</dbReference>
<dbReference type="InterPro" id="IPR041898">
    <property type="entry name" value="MAGE_WH1"/>
</dbReference>
<reference evidence="4" key="2">
    <citation type="journal article" date="2013" name="Nat. Commun.">
        <title>Genome of the Chinese tree shrew.</title>
        <authorList>
            <person name="Fan Y."/>
            <person name="Huang Z.Y."/>
            <person name="Cao C.C."/>
            <person name="Chen C.S."/>
            <person name="Chen Y.X."/>
            <person name="Fan D.D."/>
            <person name="He J."/>
            <person name="Hou H.L."/>
            <person name="Hu L."/>
            <person name="Hu X.T."/>
            <person name="Jiang X.T."/>
            <person name="Lai R."/>
            <person name="Lang Y.S."/>
            <person name="Liang B."/>
            <person name="Liao S.G."/>
            <person name="Mu D."/>
            <person name="Ma Y.Y."/>
            <person name="Niu Y.Y."/>
            <person name="Sun X.Q."/>
            <person name="Xia J.Q."/>
            <person name="Xiao J."/>
            <person name="Xiong Z.Q."/>
            <person name="Xu L."/>
            <person name="Yang L."/>
            <person name="Zhang Y."/>
            <person name="Zhao W."/>
            <person name="Zhao X.D."/>
            <person name="Zheng Y.T."/>
            <person name="Zhou J.M."/>
            <person name="Zhu Y.B."/>
            <person name="Zhang G.J."/>
            <person name="Wang J."/>
            <person name="Yao Y.G."/>
        </authorList>
    </citation>
    <scope>NUCLEOTIDE SEQUENCE [LARGE SCALE GENOMIC DNA]</scope>
</reference>
<dbReference type="Proteomes" id="UP000011518">
    <property type="component" value="Unassembled WGS sequence"/>
</dbReference>
<dbReference type="Gene3D" id="1.10.10.1200">
    <property type="entry name" value="MAGE homology domain, winged helix WH1 motif"/>
    <property type="match status" value="1"/>
</dbReference>
<name>L9JD68_TUPCH</name>
<dbReference type="Pfam" id="PF01454">
    <property type="entry name" value="MAGE"/>
    <property type="match status" value="1"/>
</dbReference>
<dbReference type="FunFam" id="1.10.10.1200:FF:000007">
    <property type="entry name" value="Melanoma-associated antigen C2"/>
    <property type="match status" value="1"/>
</dbReference>
<dbReference type="GO" id="GO:0000122">
    <property type="term" value="P:negative regulation of transcription by RNA polymerase II"/>
    <property type="evidence" value="ECO:0007669"/>
    <property type="project" value="TreeGrafter"/>
</dbReference>
<evidence type="ECO:0000259" key="2">
    <source>
        <dbReference type="PROSITE" id="PS50838"/>
    </source>
</evidence>
<dbReference type="PANTHER" id="PTHR11736">
    <property type="entry name" value="MELANOMA-ASSOCIATED ANTIGEN MAGE ANTIGEN"/>
    <property type="match status" value="1"/>
</dbReference>
<dbReference type="InterPro" id="IPR021072">
    <property type="entry name" value="MAGE_N"/>
</dbReference>
<feature type="compositionally biased region" description="Low complexity" evidence="1">
    <location>
        <begin position="90"/>
        <end position="106"/>
    </location>
</feature>
<feature type="compositionally biased region" description="Basic residues" evidence="1">
    <location>
        <begin position="79"/>
        <end position="89"/>
    </location>
</feature>
<reference evidence="4" key="1">
    <citation type="submission" date="2012-07" db="EMBL/GenBank/DDBJ databases">
        <title>Genome of the Chinese tree shrew, a rising model animal genetically related to primates.</title>
        <authorList>
            <person name="Zhang G."/>
            <person name="Fan Y."/>
            <person name="Yao Y."/>
            <person name="Huang Z."/>
        </authorList>
    </citation>
    <scope>NUCLEOTIDE SEQUENCE [LARGE SCALE GENOMIC DNA]</scope>
</reference>
<keyword evidence="4" id="KW-1185">Reference proteome</keyword>
<dbReference type="PROSITE" id="PS50838">
    <property type="entry name" value="MAGE"/>
    <property type="match status" value="1"/>
</dbReference>
<protein>
    <submittedName>
        <fullName evidence="3">Melanoma-associated antigen B4</fullName>
    </submittedName>
</protein>
<feature type="region of interest" description="Disordered" evidence="1">
    <location>
        <begin position="1"/>
        <end position="106"/>
    </location>
</feature>
<dbReference type="InterPro" id="IPR041899">
    <property type="entry name" value="MAGE_WH2"/>
</dbReference>
<dbReference type="KEGG" id="tup:102467959"/>
<dbReference type="PANTHER" id="PTHR11736:SF14">
    <property type="entry name" value="NSE3 HOMOLOG, SMC5-SMC6 COMPLEX COMPONENT"/>
    <property type="match status" value="1"/>
</dbReference>
<dbReference type="eggNOG" id="KOG4562">
    <property type="taxonomic scope" value="Eukaryota"/>
</dbReference>
<sequence>MPRGQKSKLRAREKRRQAREETQDLESAQTPAAEEEESPCCSSSLLEGAAPRSAAGSPQEPESAPPSTTAAAAGDSYKKSNKGAKRQSKKNASSSEAPSSTESSPNDLLARKAGIFTQFLLEKYKMQAPIRKADMLKLLNKTHREHFPEILKRASEHIELVFGFDLKEADPRGQSYTLVSKLDLASDGSVSSNLGFPKNGLLMPLLGVIFLNGSYIAEEEMWEFLNILGVYDGKKHVIFGEPRKLITEDLVQEQYLEYRQVPNSHPPRYQFLWGPRAHAEISKMRVLEFLAKVHETVPSAFPLHYEEALRDEEERAQSIHFAGLGITAVAITSSEPMPGSSSHP</sequence>
<dbReference type="EMBL" id="KB321064">
    <property type="protein sequence ID" value="ELW48313.1"/>
    <property type="molecule type" value="Genomic_DNA"/>
</dbReference>
<proteinExistence type="predicted"/>
<dbReference type="AlphaFoldDB" id="L9JD68"/>
<dbReference type="SMART" id="SM01392">
    <property type="entry name" value="MAGE_N"/>
    <property type="match status" value="1"/>
</dbReference>
<dbReference type="InterPro" id="IPR037445">
    <property type="entry name" value="MAGE"/>
</dbReference>
<feature type="compositionally biased region" description="Low complexity" evidence="1">
    <location>
        <begin position="60"/>
        <end position="73"/>
    </location>
</feature>
<feature type="domain" description="MAGE" evidence="2">
    <location>
        <begin position="109"/>
        <end position="308"/>
    </location>
</feature>
<feature type="compositionally biased region" description="Basic residues" evidence="1">
    <location>
        <begin position="1"/>
        <end position="17"/>
    </location>
</feature>
<dbReference type="InParanoid" id="L9JD68"/>
<dbReference type="OrthoDB" id="205198at2759"/>
<evidence type="ECO:0000256" key="1">
    <source>
        <dbReference type="SAM" id="MobiDB-lite"/>
    </source>
</evidence>
<dbReference type="Pfam" id="PF12440">
    <property type="entry name" value="MAGE_N"/>
    <property type="match status" value="1"/>
</dbReference>
<accession>L9JD68</accession>
<dbReference type="GO" id="GO:0005634">
    <property type="term" value="C:nucleus"/>
    <property type="evidence" value="ECO:0007669"/>
    <property type="project" value="TreeGrafter"/>
</dbReference>
<dbReference type="STRING" id="246437.L9JD68"/>
<dbReference type="InterPro" id="IPR002190">
    <property type="entry name" value="MHD_dom"/>
</dbReference>
<gene>
    <name evidence="3" type="ORF">TREES_T100019803</name>
</gene>
<dbReference type="SMART" id="SM01373">
    <property type="entry name" value="MAGE"/>
    <property type="match status" value="1"/>
</dbReference>